<comment type="similarity">
    <text evidence="2">Belongs to the IPP isomerase type 1 family.</text>
</comment>
<dbReference type="OrthoDB" id="9786032at2"/>
<keyword evidence="4" id="KW-0963">Cytoplasm</keyword>
<evidence type="ECO:0000256" key="8">
    <source>
        <dbReference type="ARBA" id="ARBA00023229"/>
    </source>
</evidence>
<dbReference type="Proteomes" id="UP000306409">
    <property type="component" value="Chromosome"/>
</dbReference>
<evidence type="ECO:0000313" key="11">
    <source>
        <dbReference type="EMBL" id="QNU66199.1"/>
    </source>
</evidence>
<dbReference type="PIRSF" id="PIRSF018427">
    <property type="entry name" value="Isopntndiph_ism"/>
    <property type="match status" value="1"/>
</dbReference>
<dbReference type="InterPro" id="IPR056375">
    <property type="entry name" value="Idi_bact"/>
</dbReference>
<evidence type="ECO:0000256" key="7">
    <source>
        <dbReference type="ARBA" id="ARBA00023211"/>
    </source>
</evidence>
<comment type="pathway">
    <text evidence="1">Isoprenoid biosynthesis; dimethylallyl diphosphate biosynthesis; dimethylallyl diphosphate from isopentenyl diphosphate: step 1/1.</text>
</comment>
<dbReference type="HAMAP" id="MF_00202">
    <property type="entry name" value="Idi"/>
    <property type="match status" value="1"/>
</dbReference>
<evidence type="ECO:0000256" key="3">
    <source>
        <dbReference type="ARBA" id="ARBA00012057"/>
    </source>
</evidence>
<dbReference type="InterPro" id="IPR000086">
    <property type="entry name" value="NUDIX_hydrolase_dom"/>
</dbReference>
<keyword evidence="9 11" id="KW-0413">Isomerase</keyword>
<dbReference type="GO" id="GO:0009240">
    <property type="term" value="P:isopentenyl diphosphate biosynthetic process"/>
    <property type="evidence" value="ECO:0007669"/>
    <property type="project" value="TreeGrafter"/>
</dbReference>
<dbReference type="KEGG" id="rher:EHE19_015125"/>
<dbReference type="AlphaFoldDB" id="A0A4V6EP12"/>
<keyword evidence="5" id="KW-0479">Metal-binding</keyword>
<dbReference type="InterPro" id="IPR015797">
    <property type="entry name" value="NUDIX_hydrolase-like_dom_sf"/>
</dbReference>
<dbReference type="RefSeq" id="WP_137696943.1">
    <property type="nucleotide sequence ID" value="NZ_CP061336.1"/>
</dbReference>
<sequence>MDTIDNVILVNNNDEEIGALEKMDAHRKGKLHRAFSILIFNSRGQLLLQKRAKSKYHSGGLWTNTCCSHPRPGESTKTAANRRLTEEMGFTCNIYEAFSFIYKVQFNNELMEYEYDHVFIGKFDGTFSPNIYEVEDWSWKSLDEIEIMIQENPDDFTFWFKVCFEIFLEKYSHTLQEISCMEFENSL</sequence>
<evidence type="ECO:0000256" key="10">
    <source>
        <dbReference type="NCBIfam" id="TIGR02150"/>
    </source>
</evidence>
<dbReference type="NCBIfam" id="TIGR02150">
    <property type="entry name" value="IPP_isom_1"/>
    <property type="match status" value="1"/>
</dbReference>
<dbReference type="EMBL" id="CP061336">
    <property type="protein sequence ID" value="QNU66199.1"/>
    <property type="molecule type" value="Genomic_DNA"/>
</dbReference>
<dbReference type="NCBIfam" id="NF002995">
    <property type="entry name" value="PRK03759.1"/>
    <property type="match status" value="1"/>
</dbReference>
<dbReference type="PROSITE" id="PS51462">
    <property type="entry name" value="NUDIX"/>
    <property type="match status" value="1"/>
</dbReference>
<protein>
    <recommendedName>
        <fullName evidence="3 10">Isopentenyl-diphosphate delta-isomerase</fullName>
        <ecNumber evidence="3 10">5.3.3.2</ecNumber>
    </recommendedName>
</protein>
<evidence type="ECO:0000256" key="5">
    <source>
        <dbReference type="ARBA" id="ARBA00022723"/>
    </source>
</evidence>
<dbReference type="GO" id="GO:0004452">
    <property type="term" value="F:isopentenyl-diphosphate delta-isomerase activity"/>
    <property type="evidence" value="ECO:0007669"/>
    <property type="project" value="UniProtKB-UniRule"/>
</dbReference>
<dbReference type="CDD" id="cd02885">
    <property type="entry name" value="NUDIX_IPP_Isomerase"/>
    <property type="match status" value="1"/>
</dbReference>
<dbReference type="Gene3D" id="3.90.79.10">
    <property type="entry name" value="Nucleoside Triphosphate Pyrophosphohydrolase"/>
    <property type="match status" value="1"/>
</dbReference>
<reference evidence="11 12" key="1">
    <citation type="submission" date="2020-09" db="EMBL/GenBank/DDBJ databases">
        <title>Characterization and genome sequencing of Ruminiclostridium sp. nov. MA18.</title>
        <authorList>
            <person name="Rettenmaier R."/>
            <person name="Kowollik M.-L."/>
            <person name="Liebl W."/>
            <person name="Zverlov V."/>
        </authorList>
    </citation>
    <scope>NUCLEOTIDE SEQUENCE [LARGE SCALE GENOMIC DNA]</scope>
    <source>
        <strain evidence="11 12">MA18</strain>
    </source>
</reference>
<keyword evidence="7" id="KW-0464">Manganese</keyword>
<evidence type="ECO:0000256" key="9">
    <source>
        <dbReference type="ARBA" id="ARBA00023235"/>
    </source>
</evidence>
<dbReference type="EC" id="5.3.3.2" evidence="3 10"/>
<dbReference type="SUPFAM" id="SSF55811">
    <property type="entry name" value="Nudix"/>
    <property type="match status" value="1"/>
</dbReference>
<evidence type="ECO:0000313" key="12">
    <source>
        <dbReference type="Proteomes" id="UP000306409"/>
    </source>
</evidence>
<dbReference type="InterPro" id="IPR011876">
    <property type="entry name" value="IsopentenylPP_isomerase_typ1"/>
</dbReference>
<proteinExistence type="inferred from homology"/>
<evidence type="ECO:0000256" key="2">
    <source>
        <dbReference type="ARBA" id="ARBA00007579"/>
    </source>
</evidence>
<evidence type="ECO:0000256" key="6">
    <source>
        <dbReference type="ARBA" id="ARBA00022842"/>
    </source>
</evidence>
<evidence type="ECO:0000256" key="1">
    <source>
        <dbReference type="ARBA" id="ARBA00004826"/>
    </source>
</evidence>
<dbReference type="GO" id="GO:0046872">
    <property type="term" value="F:metal ion binding"/>
    <property type="evidence" value="ECO:0007669"/>
    <property type="project" value="UniProtKB-KW"/>
</dbReference>
<name>A0A4V6EP12_9FIRM</name>
<evidence type="ECO:0000256" key="4">
    <source>
        <dbReference type="ARBA" id="ARBA00022490"/>
    </source>
</evidence>
<keyword evidence="8" id="KW-0414">Isoprene biosynthesis</keyword>
<gene>
    <name evidence="11" type="primary">idi</name>
    <name evidence="11" type="ORF">EHE19_015125</name>
</gene>
<dbReference type="GO" id="GO:0050992">
    <property type="term" value="P:dimethylallyl diphosphate biosynthetic process"/>
    <property type="evidence" value="ECO:0007669"/>
    <property type="project" value="UniProtKB-UniPathway"/>
</dbReference>
<dbReference type="UniPathway" id="UPA00059">
    <property type="reaction ID" value="UER00104"/>
</dbReference>
<dbReference type="PANTHER" id="PTHR10885">
    <property type="entry name" value="ISOPENTENYL-DIPHOSPHATE DELTA-ISOMERASE"/>
    <property type="match status" value="1"/>
</dbReference>
<keyword evidence="6" id="KW-0460">Magnesium</keyword>
<dbReference type="GO" id="GO:0005737">
    <property type="term" value="C:cytoplasm"/>
    <property type="evidence" value="ECO:0007669"/>
    <property type="project" value="TreeGrafter"/>
</dbReference>
<organism evidence="11 12">
    <name type="scientific">Ruminiclostridium herbifermentans</name>
    <dbReference type="NCBI Taxonomy" id="2488810"/>
    <lineage>
        <taxon>Bacteria</taxon>
        <taxon>Bacillati</taxon>
        <taxon>Bacillota</taxon>
        <taxon>Clostridia</taxon>
        <taxon>Eubacteriales</taxon>
        <taxon>Oscillospiraceae</taxon>
        <taxon>Ruminiclostridium</taxon>
    </lineage>
</organism>
<dbReference type="Pfam" id="PF00293">
    <property type="entry name" value="NUDIX"/>
    <property type="match status" value="1"/>
</dbReference>
<accession>A0A4V6EP12</accession>
<keyword evidence="12" id="KW-1185">Reference proteome</keyword>
<dbReference type="PANTHER" id="PTHR10885:SF0">
    <property type="entry name" value="ISOPENTENYL-DIPHOSPHATE DELTA-ISOMERASE"/>
    <property type="match status" value="1"/>
</dbReference>